<dbReference type="PANTHER" id="PTHR44688:SF16">
    <property type="entry name" value="DNA-BINDING TRANSCRIPTIONAL ACTIVATOR DEVR_DOSR"/>
    <property type="match status" value="1"/>
</dbReference>
<keyword evidence="1" id="KW-0805">Transcription regulation</keyword>
<dbReference type="EMBL" id="VSIY01000004">
    <property type="protein sequence ID" value="TYB82608.1"/>
    <property type="molecule type" value="Genomic_DNA"/>
</dbReference>
<evidence type="ECO:0000256" key="1">
    <source>
        <dbReference type="ARBA" id="ARBA00023015"/>
    </source>
</evidence>
<evidence type="ECO:0000313" key="6">
    <source>
        <dbReference type="Proteomes" id="UP000322080"/>
    </source>
</evidence>
<evidence type="ECO:0000313" key="5">
    <source>
        <dbReference type="EMBL" id="TYB82608.1"/>
    </source>
</evidence>
<accession>A0A5D0RPL9</accession>
<dbReference type="GO" id="GO:0003677">
    <property type="term" value="F:DNA binding"/>
    <property type="evidence" value="ECO:0007669"/>
    <property type="project" value="UniProtKB-KW"/>
</dbReference>
<keyword evidence="2" id="KW-0238">DNA-binding</keyword>
<keyword evidence="3" id="KW-0804">Transcription</keyword>
<dbReference type="InterPro" id="IPR036388">
    <property type="entry name" value="WH-like_DNA-bd_sf"/>
</dbReference>
<dbReference type="Pfam" id="PF00196">
    <property type="entry name" value="GerE"/>
    <property type="match status" value="1"/>
</dbReference>
<evidence type="ECO:0000256" key="3">
    <source>
        <dbReference type="ARBA" id="ARBA00023163"/>
    </source>
</evidence>
<sequence>MVRADPSIGQVGFLPMNVEVDCWLSVLRLLVWGEYYIPASLMAQVQQAPMLSPEIPAPYPAVAREPDEGDEAKVEKIHLTERELQVLGSAAEGKQNKIIADELNLSQHTVKLHMHHVIAKLGVHNRTEAAIWYLNQYAQAQGR</sequence>
<protein>
    <submittedName>
        <fullName evidence="5">Response regulator transcription factor</fullName>
    </submittedName>
</protein>
<dbReference type="CDD" id="cd06170">
    <property type="entry name" value="LuxR_C_like"/>
    <property type="match status" value="1"/>
</dbReference>
<feature type="domain" description="HTH luxR-type" evidence="4">
    <location>
        <begin position="72"/>
        <end position="137"/>
    </location>
</feature>
<dbReference type="Proteomes" id="UP000322080">
    <property type="component" value="Unassembled WGS sequence"/>
</dbReference>
<proteinExistence type="predicted"/>
<organism evidence="5 6">
    <name type="scientific">Maritimibacter fusiformis</name>
    <dbReference type="NCBI Taxonomy" id="2603819"/>
    <lineage>
        <taxon>Bacteria</taxon>
        <taxon>Pseudomonadati</taxon>
        <taxon>Pseudomonadota</taxon>
        <taxon>Alphaproteobacteria</taxon>
        <taxon>Rhodobacterales</taxon>
        <taxon>Roseobacteraceae</taxon>
        <taxon>Maritimibacter</taxon>
    </lineage>
</organism>
<dbReference type="AlphaFoldDB" id="A0A5D0RPL9"/>
<dbReference type="InterPro" id="IPR016032">
    <property type="entry name" value="Sig_transdc_resp-reg_C-effctor"/>
</dbReference>
<dbReference type="SUPFAM" id="SSF46894">
    <property type="entry name" value="C-terminal effector domain of the bipartite response regulators"/>
    <property type="match status" value="1"/>
</dbReference>
<gene>
    <name evidence="5" type="ORF">FVF75_06015</name>
</gene>
<dbReference type="PROSITE" id="PS50043">
    <property type="entry name" value="HTH_LUXR_2"/>
    <property type="match status" value="1"/>
</dbReference>
<dbReference type="InterPro" id="IPR000792">
    <property type="entry name" value="Tscrpt_reg_LuxR_C"/>
</dbReference>
<dbReference type="PROSITE" id="PS00622">
    <property type="entry name" value="HTH_LUXR_1"/>
    <property type="match status" value="1"/>
</dbReference>
<reference evidence="5 6" key="1">
    <citation type="submission" date="2019-08" db="EMBL/GenBank/DDBJ databases">
        <title>Identification of a novel species of the genus Boseongicola.</title>
        <authorList>
            <person name="Zhang X.-Q."/>
        </authorList>
    </citation>
    <scope>NUCLEOTIDE SEQUENCE [LARGE SCALE GENOMIC DNA]</scope>
    <source>
        <strain evidence="5 6">HY14</strain>
    </source>
</reference>
<dbReference type="Gene3D" id="1.10.10.10">
    <property type="entry name" value="Winged helix-like DNA-binding domain superfamily/Winged helix DNA-binding domain"/>
    <property type="match status" value="1"/>
</dbReference>
<evidence type="ECO:0000259" key="4">
    <source>
        <dbReference type="PROSITE" id="PS50043"/>
    </source>
</evidence>
<dbReference type="PANTHER" id="PTHR44688">
    <property type="entry name" value="DNA-BINDING TRANSCRIPTIONAL ACTIVATOR DEVR_DOSR"/>
    <property type="match status" value="1"/>
</dbReference>
<name>A0A5D0RPL9_9RHOB</name>
<dbReference type="PRINTS" id="PR00038">
    <property type="entry name" value="HTHLUXR"/>
</dbReference>
<comment type="caution">
    <text evidence="5">The sequence shown here is derived from an EMBL/GenBank/DDBJ whole genome shotgun (WGS) entry which is preliminary data.</text>
</comment>
<dbReference type="SMART" id="SM00421">
    <property type="entry name" value="HTH_LUXR"/>
    <property type="match status" value="1"/>
</dbReference>
<evidence type="ECO:0000256" key="2">
    <source>
        <dbReference type="ARBA" id="ARBA00023125"/>
    </source>
</evidence>
<keyword evidence="6" id="KW-1185">Reference proteome</keyword>
<dbReference type="GO" id="GO:0006355">
    <property type="term" value="P:regulation of DNA-templated transcription"/>
    <property type="evidence" value="ECO:0007669"/>
    <property type="project" value="InterPro"/>
</dbReference>